<dbReference type="STRING" id="83401.SAMN05421742_105277"/>
<organism evidence="2 3">
    <name type="scientific">Roseospirillum parvum</name>
    <dbReference type="NCBI Taxonomy" id="83401"/>
    <lineage>
        <taxon>Bacteria</taxon>
        <taxon>Pseudomonadati</taxon>
        <taxon>Pseudomonadota</taxon>
        <taxon>Alphaproteobacteria</taxon>
        <taxon>Rhodospirillales</taxon>
        <taxon>Rhodospirillaceae</taxon>
        <taxon>Roseospirillum</taxon>
    </lineage>
</organism>
<feature type="domain" description="DUF4332" evidence="1">
    <location>
        <begin position="8"/>
        <end position="128"/>
    </location>
</feature>
<evidence type="ECO:0000259" key="1">
    <source>
        <dbReference type="Pfam" id="PF14229"/>
    </source>
</evidence>
<gene>
    <name evidence="2" type="ORF">SAMN05421742_105277</name>
</gene>
<dbReference type="EMBL" id="FNCV01000005">
    <property type="protein sequence ID" value="SDH29506.1"/>
    <property type="molecule type" value="Genomic_DNA"/>
</dbReference>
<name>A0A1G8B8H3_9PROT</name>
<dbReference type="OrthoDB" id="9794786at2"/>
<sequence>MTKLVDIEGIGAAYAEKLSAAGVSTVEKLLEKGASPAGRKELEAASGLSGKLILRWCNMADLFRIKGVGEEYADLLEAAGVDTVPELAQRNAANLHAKMEEVNGEKKLVRALPSEKQVADWVAQAKDLPRVMTY</sequence>
<protein>
    <recommendedName>
        <fullName evidence="1">DUF4332 domain-containing protein</fullName>
    </recommendedName>
</protein>
<proteinExistence type="predicted"/>
<keyword evidence="3" id="KW-1185">Reference proteome</keyword>
<dbReference type="Pfam" id="PF14229">
    <property type="entry name" value="DUF4332"/>
    <property type="match status" value="1"/>
</dbReference>
<dbReference type="AlphaFoldDB" id="A0A1G8B8H3"/>
<dbReference type="Proteomes" id="UP000217076">
    <property type="component" value="Unassembled WGS sequence"/>
</dbReference>
<dbReference type="RefSeq" id="WP_092619082.1">
    <property type="nucleotide sequence ID" value="NZ_FNCV01000005.1"/>
</dbReference>
<evidence type="ECO:0000313" key="3">
    <source>
        <dbReference type="Proteomes" id="UP000217076"/>
    </source>
</evidence>
<evidence type="ECO:0000313" key="2">
    <source>
        <dbReference type="EMBL" id="SDH29506.1"/>
    </source>
</evidence>
<dbReference type="Gene3D" id="1.10.150.20">
    <property type="entry name" value="5' to 3' exonuclease, C-terminal subdomain"/>
    <property type="match status" value="2"/>
</dbReference>
<reference evidence="3" key="1">
    <citation type="submission" date="2016-10" db="EMBL/GenBank/DDBJ databases">
        <authorList>
            <person name="Varghese N."/>
            <person name="Submissions S."/>
        </authorList>
    </citation>
    <scope>NUCLEOTIDE SEQUENCE [LARGE SCALE GENOMIC DNA]</scope>
    <source>
        <strain evidence="3">930I</strain>
    </source>
</reference>
<accession>A0A1G8B8H3</accession>
<dbReference type="InterPro" id="IPR025567">
    <property type="entry name" value="DUF4332"/>
</dbReference>